<keyword evidence="2" id="KW-0813">Transport</keyword>
<keyword evidence="5 6" id="KW-0472">Membrane</keyword>
<gene>
    <name evidence="8" type="primary">ttuB_3</name>
    <name evidence="8" type="ORF">SPACI_007580</name>
</gene>
<evidence type="ECO:0000256" key="1">
    <source>
        <dbReference type="ARBA" id="ARBA00004651"/>
    </source>
</evidence>
<organism evidence="8 9">
    <name type="scientific">Sporomusa acidovorans (strain ATCC 49682 / DSM 3132 / Mol)</name>
    <dbReference type="NCBI Taxonomy" id="1123286"/>
    <lineage>
        <taxon>Bacteria</taxon>
        <taxon>Bacillati</taxon>
        <taxon>Bacillota</taxon>
        <taxon>Negativicutes</taxon>
        <taxon>Selenomonadales</taxon>
        <taxon>Sporomusaceae</taxon>
        <taxon>Sporomusa</taxon>
    </lineage>
</organism>
<dbReference type="CDD" id="cd17319">
    <property type="entry name" value="MFS_ExuT_GudP_like"/>
    <property type="match status" value="1"/>
</dbReference>
<evidence type="ECO:0000256" key="4">
    <source>
        <dbReference type="ARBA" id="ARBA00022989"/>
    </source>
</evidence>
<dbReference type="Pfam" id="PF07690">
    <property type="entry name" value="MFS_1"/>
    <property type="match status" value="1"/>
</dbReference>
<proteinExistence type="predicted"/>
<dbReference type="EMBL" id="CP155571">
    <property type="protein sequence ID" value="XFO70758.1"/>
    <property type="molecule type" value="Genomic_DNA"/>
</dbReference>
<dbReference type="RefSeq" id="WP_093794326.1">
    <property type="nucleotide sequence ID" value="NZ_CP155571.1"/>
</dbReference>
<comment type="subcellular location">
    <subcellularLocation>
        <location evidence="1">Cell membrane</location>
        <topology evidence="1">Multi-pass membrane protein</topology>
    </subcellularLocation>
</comment>
<feature type="transmembrane region" description="Helical" evidence="6">
    <location>
        <begin position="403"/>
        <end position="422"/>
    </location>
</feature>
<dbReference type="InterPro" id="IPR011701">
    <property type="entry name" value="MFS"/>
</dbReference>
<feature type="transmembrane region" description="Helical" evidence="6">
    <location>
        <begin position="312"/>
        <end position="330"/>
    </location>
</feature>
<feature type="transmembrane region" description="Helical" evidence="6">
    <location>
        <begin position="177"/>
        <end position="199"/>
    </location>
</feature>
<evidence type="ECO:0000256" key="3">
    <source>
        <dbReference type="ARBA" id="ARBA00022692"/>
    </source>
</evidence>
<dbReference type="SUPFAM" id="SSF103473">
    <property type="entry name" value="MFS general substrate transporter"/>
    <property type="match status" value="1"/>
</dbReference>
<feature type="domain" description="Major facilitator superfamily (MFS) profile" evidence="7">
    <location>
        <begin position="19"/>
        <end position="427"/>
    </location>
</feature>
<keyword evidence="3 6" id="KW-0812">Transmembrane</keyword>
<name>A0ABZ3IXY5_SPOA4</name>
<feature type="transmembrane region" description="Helical" evidence="6">
    <location>
        <begin position="85"/>
        <end position="104"/>
    </location>
</feature>
<dbReference type="PROSITE" id="PS50850">
    <property type="entry name" value="MFS"/>
    <property type="match status" value="1"/>
</dbReference>
<dbReference type="InterPro" id="IPR020846">
    <property type="entry name" value="MFS_dom"/>
</dbReference>
<sequence>MASTTVNVEKTISKLRWHLLPYLMLLYIMAMIDRVNIGFAALQMNQELGITPSMFGFIAGIFFIAYFFFEVPSNVIMHRVGARKWITRILISWGLVTVFTGFVHTSTQFAILRVLLGVAEAGFYPCIILYLTFWFPGKYFASAVSIFMCGMALANIITGPISTWIMDNVMWLDLAGWRWLFIIEGAPAVLLGFITYFTMIDRPDQAKFLDKDEKEWLLAELQKEHEAKLAQVPANKWEVFKMGKVWHLSFCYLCYVIALYGLGLWMPQIIKGLSKALSITNIGLISTIPYFFAVVAMVLCARHSDNTGERRYHGSLPIALSFFGLIGLTMTNDLYISMALICLSQMGIYCFVGTFWVFPNMYLTEATAAVGIAIINSTANLGGFIGPYVVGFLKDMSGGSTTLSMYFLASFAIMGTLSVLALGKKSEPGVTDASTPVAK</sequence>
<feature type="transmembrane region" description="Helical" evidence="6">
    <location>
        <begin position="245"/>
        <end position="266"/>
    </location>
</feature>
<protein>
    <submittedName>
        <fullName evidence="8">Tartrate transporter</fullName>
    </submittedName>
</protein>
<feature type="transmembrane region" description="Helical" evidence="6">
    <location>
        <begin position="336"/>
        <end position="358"/>
    </location>
</feature>
<dbReference type="Proteomes" id="UP000216052">
    <property type="component" value="Chromosome"/>
</dbReference>
<evidence type="ECO:0000256" key="2">
    <source>
        <dbReference type="ARBA" id="ARBA00022448"/>
    </source>
</evidence>
<evidence type="ECO:0000256" key="5">
    <source>
        <dbReference type="ARBA" id="ARBA00023136"/>
    </source>
</evidence>
<feature type="transmembrane region" description="Helical" evidence="6">
    <location>
        <begin position="54"/>
        <end position="73"/>
    </location>
</feature>
<dbReference type="InterPro" id="IPR036259">
    <property type="entry name" value="MFS_trans_sf"/>
</dbReference>
<feature type="transmembrane region" description="Helical" evidence="6">
    <location>
        <begin position="278"/>
        <end position="300"/>
    </location>
</feature>
<keyword evidence="9" id="KW-1185">Reference proteome</keyword>
<evidence type="ECO:0000259" key="7">
    <source>
        <dbReference type="PROSITE" id="PS50850"/>
    </source>
</evidence>
<evidence type="ECO:0000256" key="6">
    <source>
        <dbReference type="SAM" id="Phobius"/>
    </source>
</evidence>
<dbReference type="Gene3D" id="1.20.1250.20">
    <property type="entry name" value="MFS general substrate transporter like domains"/>
    <property type="match status" value="2"/>
</dbReference>
<evidence type="ECO:0000313" key="9">
    <source>
        <dbReference type="Proteomes" id="UP000216052"/>
    </source>
</evidence>
<evidence type="ECO:0000313" key="8">
    <source>
        <dbReference type="EMBL" id="XFO70758.1"/>
    </source>
</evidence>
<dbReference type="PANTHER" id="PTHR43791">
    <property type="entry name" value="PERMEASE-RELATED"/>
    <property type="match status" value="1"/>
</dbReference>
<dbReference type="PANTHER" id="PTHR43791:SF100">
    <property type="entry name" value="SUGAR TRANSPORTER"/>
    <property type="match status" value="1"/>
</dbReference>
<feature type="transmembrane region" description="Helical" evidence="6">
    <location>
        <begin position="20"/>
        <end position="42"/>
    </location>
</feature>
<feature type="transmembrane region" description="Helical" evidence="6">
    <location>
        <begin position="110"/>
        <end position="132"/>
    </location>
</feature>
<reference evidence="8" key="1">
    <citation type="submission" date="2024-05" db="EMBL/GenBank/DDBJ databases">
        <title>Isolation and characterization of Sporomusa carbonis sp. nov., a carboxydotrophic hydrogenogen in the genus of Sporomusa isolated from a charcoal burning pile.</title>
        <authorList>
            <person name="Boeer T."/>
            <person name="Rosenbaum F."/>
            <person name="Eysell L."/>
            <person name="Mueller V."/>
            <person name="Daniel R."/>
            <person name="Poehlein A."/>
        </authorList>
    </citation>
    <scope>NUCLEOTIDE SEQUENCE [LARGE SCALE GENOMIC DNA]</scope>
    <source>
        <strain evidence="8">DSM 3132</strain>
    </source>
</reference>
<keyword evidence="4 6" id="KW-1133">Transmembrane helix</keyword>
<feature type="transmembrane region" description="Helical" evidence="6">
    <location>
        <begin position="139"/>
        <end position="157"/>
    </location>
</feature>
<accession>A0ABZ3IXY5</accession>
<feature type="transmembrane region" description="Helical" evidence="6">
    <location>
        <begin position="370"/>
        <end position="391"/>
    </location>
</feature>